<evidence type="ECO:0000256" key="1">
    <source>
        <dbReference type="SAM" id="MobiDB-lite"/>
    </source>
</evidence>
<dbReference type="AlphaFoldDB" id="A0A4Y2I273"/>
<keyword evidence="3" id="KW-1185">Reference proteome</keyword>
<name>A0A4Y2I273_ARAVE</name>
<feature type="region of interest" description="Disordered" evidence="1">
    <location>
        <begin position="96"/>
        <end position="116"/>
    </location>
</feature>
<dbReference type="EMBL" id="BGPR01002323">
    <property type="protein sequence ID" value="GBM71610.1"/>
    <property type="molecule type" value="Genomic_DNA"/>
</dbReference>
<protein>
    <submittedName>
        <fullName evidence="2">Uncharacterized protein</fullName>
    </submittedName>
</protein>
<evidence type="ECO:0000313" key="3">
    <source>
        <dbReference type="Proteomes" id="UP000499080"/>
    </source>
</evidence>
<reference evidence="2 3" key="1">
    <citation type="journal article" date="2019" name="Sci. Rep.">
        <title>Orb-weaving spider Araneus ventricosus genome elucidates the spidroin gene catalogue.</title>
        <authorList>
            <person name="Kono N."/>
            <person name="Nakamura H."/>
            <person name="Ohtoshi R."/>
            <person name="Moran D.A.P."/>
            <person name="Shinohara A."/>
            <person name="Yoshida Y."/>
            <person name="Fujiwara M."/>
            <person name="Mori M."/>
            <person name="Tomita M."/>
            <person name="Arakawa K."/>
        </authorList>
    </citation>
    <scope>NUCLEOTIDE SEQUENCE [LARGE SCALE GENOMIC DNA]</scope>
</reference>
<organism evidence="2 3">
    <name type="scientific">Araneus ventricosus</name>
    <name type="common">Orbweaver spider</name>
    <name type="synonym">Epeira ventricosa</name>
    <dbReference type="NCBI Taxonomy" id="182803"/>
    <lineage>
        <taxon>Eukaryota</taxon>
        <taxon>Metazoa</taxon>
        <taxon>Ecdysozoa</taxon>
        <taxon>Arthropoda</taxon>
        <taxon>Chelicerata</taxon>
        <taxon>Arachnida</taxon>
        <taxon>Araneae</taxon>
        <taxon>Araneomorphae</taxon>
        <taxon>Entelegynae</taxon>
        <taxon>Araneoidea</taxon>
        <taxon>Araneidae</taxon>
        <taxon>Araneus</taxon>
    </lineage>
</organism>
<dbReference type="Proteomes" id="UP000499080">
    <property type="component" value="Unassembled WGS sequence"/>
</dbReference>
<evidence type="ECO:0000313" key="2">
    <source>
        <dbReference type="EMBL" id="GBM71610.1"/>
    </source>
</evidence>
<gene>
    <name evidence="2" type="ORF">AVEN_259469_1</name>
</gene>
<accession>A0A4Y2I273</accession>
<comment type="caution">
    <text evidence="2">The sequence shown here is derived from an EMBL/GenBank/DDBJ whole genome shotgun (WGS) entry which is preliminary data.</text>
</comment>
<sequence>MVICAVKRDLLIWKVTGGDSVSPGDLVGSRTYLLAWRLPTGFIRPRPSVISLPVWILRNFGLEASGSEILSGCRHISSAAMMKVSGIWSIISLRNNGSGSASSSGPASCCRPGTQE</sequence>
<proteinExistence type="predicted"/>